<dbReference type="InterPro" id="IPR029039">
    <property type="entry name" value="Flavoprotein-like_sf"/>
</dbReference>
<comment type="caution">
    <text evidence="2">The sequence shown here is derived from an EMBL/GenBank/DDBJ whole genome shotgun (WGS) entry which is preliminary data.</text>
</comment>
<dbReference type="RefSeq" id="WP_083653668.1">
    <property type="nucleotide sequence ID" value="NZ_MSTI01000138.1"/>
</dbReference>
<dbReference type="Gene3D" id="3.40.50.360">
    <property type="match status" value="1"/>
</dbReference>
<dbReference type="EMBL" id="MSTI01000138">
    <property type="protein sequence ID" value="OLV16512.1"/>
    <property type="molecule type" value="Genomic_DNA"/>
</dbReference>
<sequence length="59" mass="6119">MRILGLSGNLRAASAHTALLHAAAQTAPAGVEMTVFDGLGRLPHFNPDIEDQEIASAPP</sequence>
<evidence type="ECO:0000313" key="2">
    <source>
        <dbReference type="EMBL" id="OLV16512.1"/>
    </source>
</evidence>
<feature type="domain" description="NADPH-dependent FMN reductase-like" evidence="1">
    <location>
        <begin position="1"/>
        <end position="52"/>
    </location>
</feature>
<evidence type="ECO:0000259" key="1">
    <source>
        <dbReference type="Pfam" id="PF03358"/>
    </source>
</evidence>
<evidence type="ECO:0000313" key="3">
    <source>
        <dbReference type="Proteomes" id="UP000186607"/>
    </source>
</evidence>
<reference evidence="2 3" key="1">
    <citation type="submission" date="2017-01" db="EMBL/GenBank/DDBJ databases">
        <title>Genome Analysis of Deinococcus marmoris KOPRI26562.</title>
        <authorList>
            <person name="Kim J.H."/>
            <person name="Oh H.-M."/>
        </authorList>
    </citation>
    <scope>NUCLEOTIDE SEQUENCE [LARGE SCALE GENOMIC DNA]</scope>
    <source>
        <strain evidence="2 3">KOPRI26562</strain>
    </source>
</reference>
<dbReference type="InterPro" id="IPR005025">
    <property type="entry name" value="FMN_Rdtase-like_dom"/>
</dbReference>
<dbReference type="Proteomes" id="UP000186607">
    <property type="component" value="Unassembled WGS sequence"/>
</dbReference>
<organism evidence="2 3">
    <name type="scientific">Deinococcus marmoris</name>
    <dbReference type="NCBI Taxonomy" id="249408"/>
    <lineage>
        <taxon>Bacteria</taxon>
        <taxon>Thermotogati</taxon>
        <taxon>Deinococcota</taxon>
        <taxon>Deinococci</taxon>
        <taxon>Deinococcales</taxon>
        <taxon>Deinococcaceae</taxon>
        <taxon>Deinococcus</taxon>
    </lineage>
</organism>
<dbReference type="STRING" id="249408.BOO71_0011587"/>
<protein>
    <submittedName>
        <fullName evidence="2">NADPH:quinone oxidoreductase</fullName>
    </submittedName>
</protein>
<dbReference type="GO" id="GO:0016491">
    <property type="term" value="F:oxidoreductase activity"/>
    <property type="evidence" value="ECO:0007669"/>
    <property type="project" value="InterPro"/>
</dbReference>
<dbReference type="Pfam" id="PF03358">
    <property type="entry name" value="FMN_red"/>
    <property type="match status" value="1"/>
</dbReference>
<dbReference type="SUPFAM" id="SSF52218">
    <property type="entry name" value="Flavoproteins"/>
    <property type="match status" value="1"/>
</dbReference>
<name>A0A1U7NUB2_9DEIO</name>
<dbReference type="AlphaFoldDB" id="A0A1U7NUB2"/>
<accession>A0A1U7NUB2</accession>
<keyword evidence="3" id="KW-1185">Reference proteome</keyword>
<gene>
    <name evidence="2" type="ORF">BOO71_0011587</name>
</gene>
<proteinExistence type="predicted"/>